<reference evidence="1" key="1">
    <citation type="submission" date="2018-05" db="EMBL/GenBank/DDBJ databases">
        <authorList>
            <person name="Lanie J.A."/>
            <person name="Ng W.-L."/>
            <person name="Kazmierczak K.M."/>
            <person name="Andrzejewski T.M."/>
            <person name="Davidsen T.M."/>
            <person name="Wayne K.J."/>
            <person name="Tettelin H."/>
            <person name="Glass J.I."/>
            <person name="Rusch D."/>
            <person name="Podicherti R."/>
            <person name="Tsui H.-C.T."/>
            <person name="Winkler M.E."/>
        </authorList>
    </citation>
    <scope>NUCLEOTIDE SEQUENCE</scope>
</reference>
<dbReference type="AlphaFoldDB" id="A0A382XMT5"/>
<evidence type="ECO:0000313" key="1">
    <source>
        <dbReference type="EMBL" id="SVD72273.1"/>
    </source>
</evidence>
<feature type="non-terminal residue" evidence="1">
    <location>
        <position position="1"/>
    </location>
</feature>
<organism evidence="1">
    <name type="scientific">marine metagenome</name>
    <dbReference type="NCBI Taxonomy" id="408172"/>
    <lineage>
        <taxon>unclassified sequences</taxon>
        <taxon>metagenomes</taxon>
        <taxon>ecological metagenomes</taxon>
    </lineage>
</organism>
<gene>
    <name evidence="1" type="ORF">METZ01_LOCUS425127</name>
</gene>
<name>A0A382XMT5_9ZZZZ</name>
<sequence length="186" mass="21664">IAKVLYYYGGMLLPNSTLLLKDVKPLYKEMMGYKCMFVSEMVSRNSTSVNTRFYPSYKLMGCKKKSKYMDKLIKKIEILLTTDNTDEMDFEGEVDRELYCMCNNEEIQLMNGSLFGTKTKEGKVVLVDDLLNLSYINFDKNMYGICLPKKEIEKRTKYNWFGRLNREQILEANTAVSKYFLISAGQ</sequence>
<proteinExistence type="predicted"/>
<accession>A0A382XMT5</accession>
<protein>
    <submittedName>
        <fullName evidence="1">Uncharacterized protein</fullName>
    </submittedName>
</protein>
<dbReference type="EMBL" id="UINC01168963">
    <property type="protein sequence ID" value="SVD72273.1"/>
    <property type="molecule type" value="Genomic_DNA"/>
</dbReference>